<dbReference type="STRING" id="1227492.C482_15246"/>
<comment type="caution">
    <text evidence="2">The sequence shown here is derived from an EMBL/GenBank/DDBJ whole genome shotgun (WGS) entry which is preliminary data.</text>
</comment>
<dbReference type="RefSeq" id="WP_006168536.1">
    <property type="nucleotide sequence ID" value="NZ_AOIN01000080.1"/>
</dbReference>
<evidence type="ECO:0000259" key="1">
    <source>
        <dbReference type="Pfam" id="PF12802"/>
    </source>
</evidence>
<dbReference type="PATRIC" id="fig|1227492.4.peg.3029"/>
<evidence type="ECO:0000313" key="3">
    <source>
        <dbReference type="Proteomes" id="UP000011693"/>
    </source>
</evidence>
<proteinExistence type="predicted"/>
<dbReference type="Pfam" id="PF12802">
    <property type="entry name" value="MarR_2"/>
    <property type="match status" value="1"/>
</dbReference>
<dbReference type="OrthoDB" id="231631at2157"/>
<gene>
    <name evidence="2" type="ORF">C482_15246</name>
</gene>
<dbReference type="EMBL" id="AOIN01000080">
    <property type="protein sequence ID" value="ELY96742.1"/>
    <property type="molecule type" value="Genomic_DNA"/>
</dbReference>
<reference evidence="2 3" key="1">
    <citation type="journal article" date="2014" name="PLoS Genet.">
        <title>Phylogenetically driven sequencing of extremely halophilic archaea reveals strategies for static and dynamic osmo-response.</title>
        <authorList>
            <person name="Becker E.A."/>
            <person name="Seitzer P.M."/>
            <person name="Tritt A."/>
            <person name="Larsen D."/>
            <person name="Krusor M."/>
            <person name="Yao A.I."/>
            <person name="Wu D."/>
            <person name="Madern D."/>
            <person name="Eisen J.A."/>
            <person name="Darling A.E."/>
            <person name="Facciotti M.T."/>
        </authorList>
    </citation>
    <scope>NUCLEOTIDE SEQUENCE [LARGE SCALE GENOMIC DNA]</scope>
    <source>
        <strain evidence="2 3">JCM 10990</strain>
    </source>
</reference>
<dbReference type="AlphaFoldDB" id="M0AFT8"/>
<evidence type="ECO:0000313" key="2">
    <source>
        <dbReference type="EMBL" id="ELY96742.1"/>
    </source>
</evidence>
<accession>M0AFT8</accession>
<organism evidence="2 3">
    <name type="scientific">Natrialba chahannaoensis JCM 10990</name>
    <dbReference type="NCBI Taxonomy" id="1227492"/>
    <lineage>
        <taxon>Archaea</taxon>
        <taxon>Methanobacteriati</taxon>
        <taxon>Methanobacteriota</taxon>
        <taxon>Stenosarchaea group</taxon>
        <taxon>Halobacteria</taxon>
        <taxon>Halobacteriales</taxon>
        <taxon>Natrialbaceae</taxon>
        <taxon>Natrialba</taxon>
    </lineage>
</organism>
<feature type="domain" description="HTH marR-type" evidence="1">
    <location>
        <begin position="12"/>
        <end position="70"/>
    </location>
</feature>
<dbReference type="InterPro" id="IPR000835">
    <property type="entry name" value="HTH_MarR-typ"/>
</dbReference>
<dbReference type="GO" id="GO:0003700">
    <property type="term" value="F:DNA-binding transcription factor activity"/>
    <property type="evidence" value="ECO:0007669"/>
    <property type="project" value="InterPro"/>
</dbReference>
<dbReference type="Gene3D" id="1.10.10.10">
    <property type="entry name" value="Winged helix-like DNA-binding domain superfamily/Winged helix DNA-binding domain"/>
    <property type="match status" value="1"/>
</dbReference>
<dbReference type="InterPro" id="IPR036388">
    <property type="entry name" value="WH-like_DNA-bd_sf"/>
</dbReference>
<dbReference type="Proteomes" id="UP000011693">
    <property type="component" value="Unassembled WGS sequence"/>
</dbReference>
<dbReference type="SUPFAM" id="SSF46785">
    <property type="entry name" value="Winged helix' DNA-binding domain"/>
    <property type="match status" value="1"/>
</dbReference>
<protein>
    <recommendedName>
        <fullName evidence="1">HTH marR-type domain-containing protein</fullName>
    </recommendedName>
</protein>
<sequence length="79" mass="8816">MSLPEHTPDVDDLPPSSKYVVFALEAAGGSLTRSELQERTGLPTRTLDRALDRLDDGDVVHRDRDADDLRYVRVGLQKP</sequence>
<keyword evidence="3" id="KW-1185">Reference proteome</keyword>
<dbReference type="InterPro" id="IPR036390">
    <property type="entry name" value="WH_DNA-bd_sf"/>
</dbReference>
<name>M0AFT8_9EURY</name>